<dbReference type="Proteomes" id="UP001195769">
    <property type="component" value="Unassembled WGS sequence"/>
</dbReference>
<evidence type="ECO:0000256" key="1">
    <source>
        <dbReference type="SAM" id="MobiDB-lite"/>
    </source>
</evidence>
<dbReference type="GeneID" id="64662748"/>
<reference evidence="2" key="1">
    <citation type="journal article" date="2020" name="New Phytol.">
        <title>Comparative genomics reveals dynamic genome evolution in host specialist ectomycorrhizal fungi.</title>
        <authorList>
            <person name="Lofgren L.A."/>
            <person name="Nguyen N.H."/>
            <person name="Vilgalys R."/>
            <person name="Ruytinx J."/>
            <person name="Liao H.L."/>
            <person name="Branco S."/>
            <person name="Kuo A."/>
            <person name="LaButti K."/>
            <person name="Lipzen A."/>
            <person name="Andreopoulos W."/>
            <person name="Pangilinan J."/>
            <person name="Riley R."/>
            <person name="Hundley H."/>
            <person name="Na H."/>
            <person name="Barry K."/>
            <person name="Grigoriev I.V."/>
            <person name="Stajich J.E."/>
            <person name="Kennedy P.G."/>
        </authorList>
    </citation>
    <scope>NUCLEOTIDE SEQUENCE</scope>
    <source>
        <strain evidence="2">FC203</strain>
    </source>
</reference>
<name>A0AAD4HDR2_9AGAM</name>
<accession>A0AAD4HDR2</accession>
<dbReference type="RefSeq" id="XP_041218373.1">
    <property type="nucleotide sequence ID" value="XM_041368450.1"/>
</dbReference>
<feature type="region of interest" description="Disordered" evidence="1">
    <location>
        <begin position="216"/>
        <end position="237"/>
    </location>
</feature>
<proteinExistence type="predicted"/>
<evidence type="ECO:0000313" key="2">
    <source>
        <dbReference type="EMBL" id="KAG1891897.1"/>
    </source>
</evidence>
<evidence type="ECO:0000313" key="3">
    <source>
        <dbReference type="Proteomes" id="UP001195769"/>
    </source>
</evidence>
<gene>
    <name evidence="2" type="ORF">F5891DRAFT_1197265</name>
</gene>
<dbReference type="AlphaFoldDB" id="A0AAD4HDR2"/>
<keyword evidence="3" id="KW-1185">Reference proteome</keyword>
<organism evidence="2 3">
    <name type="scientific">Suillus fuscotomentosus</name>
    <dbReference type="NCBI Taxonomy" id="1912939"/>
    <lineage>
        <taxon>Eukaryota</taxon>
        <taxon>Fungi</taxon>
        <taxon>Dikarya</taxon>
        <taxon>Basidiomycota</taxon>
        <taxon>Agaricomycotina</taxon>
        <taxon>Agaricomycetes</taxon>
        <taxon>Agaricomycetidae</taxon>
        <taxon>Boletales</taxon>
        <taxon>Suillineae</taxon>
        <taxon>Suillaceae</taxon>
        <taxon>Suillus</taxon>
    </lineage>
</organism>
<dbReference type="EMBL" id="JABBWK010000118">
    <property type="protein sequence ID" value="KAG1891897.1"/>
    <property type="molecule type" value="Genomic_DNA"/>
</dbReference>
<protein>
    <submittedName>
        <fullName evidence="2">Uncharacterized protein</fullName>
    </submittedName>
</protein>
<comment type="caution">
    <text evidence="2">The sequence shown here is derived from an EMBL/GenBank/DDBJ whole genome shotgun (WGS) entry which is preliminary data.</text>
</comment>
<sequence length="237" mass="25940">MLLVTDTLSALTTAVEDRRNASVPEAEHPVVSPFVHDYTRDSKDCFVLVVQSEPLFKDLPKEGSATMPRISCQDIGKSGVLLSPSKAKQLAQASAAARSSRAANTSNSGGNEALSTTNLAGVFMHSTEFLRIRDLHDPDNRYSGLGSLKETKVECPDTWHYRWNISKSDKDDASDRERLGSRNYQLIMCHMQLLPSVGYAKAEVLKGKRKASEDLADSLQAKKHAAASGQDDSMDEL</sequence>